<dbReference type="CDD" id="cd07717">
    <property type="entry name" value="RNaseZ_ZiPD-like_MBL-fold"/>
    <property type="match status" value="1"/>
</dbReference>
<feature type="active site" description="Proton acceptor" evidence="8">
    <location>
        <position position="66"/>
    </location>
</feature>
<evidence type="ECO:0000256" key="1">
    <source>
        <dbReference type="ARBA" id="ARBA00011738"/>
    </source>
</evidence>
<dbReference type="InterPro" id="IPR013471">
    <property type="entry name" value="RNase_Z/BN"/>
</dbReference>
<keyword evidence="10" id="KW-1185">Reference proteome</keyword>
<proteinExistence type="inferred from homology"/>
<evidence type="ECO:0000256" key="6">
    <source>
        <dbReference type="ARBA" id="ARBA00022801"/>
    </source>
</evidence>
<gene>
    <name evidence="8 9" type="primary">rnz</name>
    <name evidence="9" type="ORF">ACFPPD_20670</name>
</gene>
<feature type="binding site" evidence="8">
    <location>
        <position position="210"/>
    </location>
    <ligand>
        <name>Zn(2+)</name>
        <dbReference type="ChEBI" id="CHEBI:29105"/>
        <label>1</label>
        <note>catalytic</note>
    </ligand>
</feature>
<dbReference type="InterPro" id="IPR036866">
    <property type="entry name" value="RibonucZ/Hydroxyglut_hydro"/>
</dbReference>
<comment type="subunit">
    <text evidence="1 8">Homodimer.</text>
</comment>
<keyword evidence="4 8" id="KW-0479">Metal-binding</keyword>
<dbReference type="Gene3D" id="3.60.15.10">
    <property type="entry name" value="Ribonuclease Z/Hydroxyacylglutathione hydrolase-like"/>
    <property type="match status" value="1"/>
</dbReference>
<dbReference type="RefSeq" id="WP_209746070.1">
    <property type="nucleotide sequence ID" value="NZ_JBHSMH010000090.1"/>
</dbReference>
<evidence type="ECO:0000313" key="9">
    <source>
        <dbReference type="EMBL" id="MFC5471108.1"/>
    </source>
</evidence>
<name>A0ABW0LZD0_9BACL</name>
<dbReference type="EC" id="3.1.26.11" evidence="8"/>
<evidence type="ECO:0000256" key="2">
    <source>
        <dbReference type="ARBA" id="ARBA00022694"/>
    </source>
</evidence>
<comment type="function">
    <text evidence="8">Zinc phosphodiesterase, which displays some tRNA 3'-processing endonuclease activity. Probably involved in tRNA maturation, by removing a 3'-trailer from precursor tRNA.</text>
</comment>
<reference evidence="10" key="1">
    <citation type="journal article" date="2019" name="Int. J. Syst. Evol. Microbiol.">
        <title>The Global Catalogue of Microorganisms (GCM) 10K type strain sequencing project: providing services to taxonomists for standard genome sequencing and annotation.</title>
        <authorList>
            <consortium name="The Broad Institute Genomics Platform"/>
            <consortium name="The Broad Institute Genome Sequencing Center for Infectious Disease"/>
            <person name="Wu L."/>
            <person name="Ma J."/>
        </authorList>
    </citation>
    <scope>NUCLEOTIDE SEQUENCE [LARGE SCALE GENOMIC DNA]</scope>
    <source>
        <strain evidence="10">CCUG 57113</strain>
    </source>
</reference>
<feature type="binding site" evidence="8">
    <location>
        <position position="210"/>
    </location>
    <ligand>
        <name>Zn(2+)</name>
        <dbReference type="ChEBI" id="CHEBI:29105"/>
        <label>2</label>
        <note>catalytic</note>
    </ligand>
</feature>
<feature type="binding site" evidence="8">
    <location>
        <position position="139"/>
    </location>
    <ligand>
        <name>Zn(2+)</name>
        <dbReference type="ChEBI" id="CHEBI:29105"/>
        <label>1</label>
        <note>catalytic</note>
    </ligand>
</feature>
<evidence type="ECO:0000256" key="3">
    <source>
        <dbReference type="ARBA" id="ARBA00022722"/>
    </source>
</evidence>
<dbReference type="EMBL" id="JBHSMH010000090">
    <property type="protein sequence ID" value="MFC5471108.1"/>
    <property type="molecule type" value="Genomic_DNA"/>
</dbReference>
<dbReference type="PANTHER" id="PTHR46018">
    <property type="entry name" value="ZINC PHOSPHODIESTERASE ELAC PROTEIN 1"/>
    <property type="match status" value="1"/>
</dbReference>
<keyword evidence="6 8" id="KW-0378">Hydrolase</keyword>
<dbReference type="HAMAP" id="MF_01818">
    <property type="entry name" value="RNase_Z_BN"/>
    <property type="match status" value="1"/>
</dbReference>
<dbReference type="NCBIfam" id="NF000801">
    <property type="entry name" value="PRK00055.1-3"/>
    <property type="match status" value="1"/>
</dbReference>
<keyword evidence="2 8" id="KW-0819">tRNA processing</keyword>
<feature type="binding site" evidence="8">
    <location>
        <position position="67"/>
    </location>
    <ligand>
        <name>Zn(2+)</name>
        <dbReference type="ChEBI" id="CHEBI:29105"/>
        <label>2</label>
        <note>catalytic</note>
    </ligand>
</feature>
<keyword evidence="3 8" id="KW-0540">Nuclease</keyword>
<evidence type="ECO:0000313" key="10">
    <source>
        <dbReference type="Proteomes" id="UP001596105"/>
    </source>
</evidence>
<dbReference type="Proteomes" id="UP001596105">
    <property type="component" value="Unassembled WGS sequence"/>
</dbReference>
<comment type="caution">
    <text evidence="9">The sequence shown here is derived from an EMBL/GenBank/DDBJ whole genome shotgun (WGS) entry which is preliminary data.</text>
</comment>
<feature type="binding site" evidence="8">
    <location>
        <position position="66"/>
    </location>
    <ligand>
        <name>Zn(2+)</name>
        <dbReference type="ChEBI" id="CHEBI:29105"/>
        <label>2</label>
        <note>catalytic</note>
    </ligand>
</feature>
<sequence>MRIVFLGTSAGRPTKTRNVTSVALLLGRHNRFWLFDAGEGTQHRLLASKLKLNKLERIFITHLHGDHLYGLPGLLTSRSYFEGAGPLRLFGPPGIREYIDCAFKTSEAHLDYELDIVEIEAGTIAEDEGHKVEALELEHRIRCFGYRVTERPVPGQLDLAALARLGVPSGPLFGKLKRGEDISMADGTAVRSAEVVGPPIPGRTVAILGDTTPCANAVMLGKDADVLVHEATFAAGMEEKALAYGHSTVRDAAGIAAEAGAKRLIVTHISSRFDDEAVARMIDEVKDVFPNIEAAEDFYETDVAKN</sequence>
<evidence type="ECO:0000256" key="5">
    <source>
        <dbReference type="ARBA" id="ARBA00022759"/>
    </source>
</evidence>
<keyword evidence="5 8" id="KW-0255">Endonuclease</keyword>
<evidence type="ECO:0000256" key="7">
    <source>
        <dbReference type="ARBA" id="ARBA00022833"/>
    </source>
</evidence>
<feature type="binding site" evidence="8">
    <location>
        <position position="268"/>
    </location>
    <ligand>
        <name>Zn(2+)</name>
        <dbReference type="ChEBI" id="CHEBI:29105"/>
        <label>2</label>
        <note>catalytic</note>
    </ligand>
</feature>
<evidence type="ECO:0000256" key="8">
    <source>
        <dbReference type="HAMAP-Rule" id="MF_01818"/>
    </source>
</evidence>
<accession>A0ABW0LZD0</accession>
<organism evidence="9 10">
    <name type="scientific">Cohnella suwonensis</name>
    <dbReference type="NCBI Taxonomy" id="696072"/>
    <lineage>
        <taxon>Bacteria</taxon>
        <taxon>Bacillati</taxon>
        <taxon>Bacillota</taxon>
        <taxon>Bacilli</taxon>
        <taxon>Bacillales</taxon>
        <taxon>Paenibacillaceae</taxon>
        <taxon>Cohnella</taxon>
    </lineage>
</organism>
<comment type="similarity">
    <text evidence="8">Belongs to the RNase Z family.</text>
</comment>
<protein>
    <recommendedName>
        <fullName evidence="8">Ribonuclease Z</fullName>
        <shortName evidence="8">RNase Z</shortName>
        <ecNumber evidence="8">3.1.26.11</ecNumber>
    </recommendedName>
    <alternativeName>
        <fullName evidence="8">tRNA 3 endonuclease</fullName>
    </alternativeName>
    <alternativeName>
        <fullName evidence="8">tRNase Z</fullName>
    </alternativeName>
</protein>
<comment type="catalytic activity">
    <reaction evidence="8">
        <text>Endonucleolytic cleavage of RNA, removing extra 3' nucleotides from tRNA precursor, generating 3' termini of tRNAs. A 3'-hydroxy group is left at the tRNA terminus and a 5'-phosphoryl group is left at the trailer molecule.</text>
        <dbReference type="EC" id="3.1.26.11"/>
    </reaction>
</comment>
<evidence type="ECO:0000256" key="4">
    <source>
        <dbReference type="ARBA" id="ARBA00022723"/>
    </source>
</evidence>
<dbReference type="NCBIfam" id="TIGR02651">
    <property type="entry name" value="RNase_Z"/>
    <property type="match status" value="1"/>
</dbReference>
<dbReference type="PANTHER" id="PTHR46018:SF2">
    <property type="entry name" value="ZINC PHOSPHODIESTERASE ELAC PROTEIN 1"/>
    <property type="match status" value="1"/>
</dbReference>
<dbReference type="GO" id="GO:0042781">
    <property type="term" value="F:3'-tRNA processing endoribonuclease activity"/>
    <property type="evidence" value="ECO:0007669"/>
    <property type="project" value="UniProtKB-EC"/>
</dbReference>
<feature type="binding site" evidence="8">
    <location>
        <position position="64"/>
    </location>
    <ligand>
        <name>Zn(2+)</name>
        <dbReference type="ChEBI" id="CHEBI:29105"/>
        <label>1</label>
        <note>catalytic</note>
    </ligand>
</feature>
<feature type="binding site" evidence="8">
    <location>
        <position position="62"/>
    </location>
    <ligand>
        <name>Zn(2+)</name>
        <dbReference type="ChEBI" id="CHEBI:29105"/>
        <label>1</label>
        <note>catalytic</note>
    </ligand>
</feature>
<dbReference type="Pfam" id="PF23023">
    <property type="entry name" value="Anti-Pycsar_Apyc1"/>
    <property type="match status" value="1"/>
</dbReference>
<comment type="cofactor">
    <cofactor evidence="8">
        <name>Zn(2+)</name>
        <dbReference type="ChEBI" id="CHEBI:29105"/>
    </cofactor>
    <text evidence="8">Binds 2 Zn(2+) ions.</text>
</comment>
<dbReference type="SUPFAM" id="SSF56281">
    <property type="entry name" value="Metallo-hydrolase/oxidoreductase"/>
    <property type="match status" value="1"/>
</dbReference>
<keyword evidence="7 8" id="KW-0862">Zinc</keyword>